<accession>A0ABU8VKS3</accession>
<protein>
    <recommendedName>
        <fullName evidence="3">DUF4178 domain-containing protein</fullName>
    </recommendedName>
</protein>
<evidence type="ECO:0008006" key="3">
    <source>
        <dbReference type="Google" id="ProtNLM"/>
    </source>
</evidence>
<name>A0ABU8VKS3_9BURK</name>
<dbReference type="Proteomes" id="UP001365846">
    <property type="component" value="Unassembled WGS sequence"/>
</dbReference>
<keyword evidence="2" id="KW-1185">Reference proteome</keyword>
<gene>
    <name evidence="1" type="ORF">WKW77_24530</name>
</gene>
<comment type="caution">
    <text evidence="1">The sequence shown here is derived from an EMBL/GenBank/DDBJ whole genome shotgun (WGS) entry which is preliminary data.</text>
</comment>
<dbReference type="EMBL" id="JBBKZU010000012">
    <property type="protein sequence ID" value="MEJ8814274.1"/>
    <property type="molecule type" value="Genomic_DNA"/>
</dbReference>
<reference evidence="1 2" key="1">
    <citation type="submission" date="2024-03" db="EMBL/GenBank/DDBJ databases">
        <title>Novel species of the genus Variovorax.</title>
        <authorList>
            <person name="Liu Q."/>
            <person name="Xin Y.-H."/>
        </authorList>
    </citation>
    <scope>NUCLEOTIDE SEQUENCE [LARGE SCALE GENOMIC DNA]</scope>
    <source>
        <strain evidence="1 2">KACC 18899</strain>
    </source>
</reference>
<organism evidence="1 2">
    <name type="scientific">Variovorax ureilyticus</name>
    <dbReference type="NCBI Taxonomy" id="1836198"/>
    <lineage>
        <taxon>Bacteria</taxon>
        <taxon>Pseudomonadati</taxon>
        <taxon>Pseudomonadota</taxon>
        <taxon>Betaproteobacteria</taxon>
        <taxon>Burkholderiales</taxon>
        <taxon>Comamonadaceae</taxon>
        <taxon>Variovorax</taxon>
    </lineage>
</organism>
<dbReference type="RefSeq" id="WP_340359506.1">
    <property type="nucleotide sequence ID" value="NZ_JBBKZU010000012.1"/>
</dbReference>
<evidence type="ECO:0000313" key="1">
    <source>
        <dbReference type="EMBL" id="MEJ8814274.1"/>
    </source>
</evidence>
<evidence type="ECO:0000313" key="2">
    <source>
        <dbReference type="Proteomes" id="UP001365846"/>
    </source>
</evidence>
<sequence length="169" mass="18692">MSGALSLKARFPYMFAGQHAGLTFYRGWTPVLARVSVRIDAILPAGKLGFRWVQIRADQGCGFFVYTLARRQALVLNLQGNTRRALAFEAEDLVAPPVAAELDLLVLDAERVTSTACMVCGHRAELGFHFGCAVTFCERHTPASLNLRGEEGLEGFWRESIEWEEVAST</sequence>
<proteinExistence type="predicted"/>